<dbReference type="AlphaFoldDB" id="A0A9D9DCA1"/>
<evidence type="ECO:0000256" key="2">
    <source>
        <dbReference type="ARBA" id="ARBA00022679"/>
    </source>
</evidence>
<proteinExistence type="predicted"/>
<dbReference type="GO" id="GO:0003677">
    <property type="term" value="F:DNA binding"/>
    <property type="evidence" value="ECO:0007669"/>
    <property type="project" value="InterPro"/>
</dbReference>
<reference evidence="4" key="1">
    <citation type="submission" date="2020-10" db="EMBL/GenBank/DDBJ databases">
        <authorList>
            <person name="Gilroy R."/>
        </authorList>
    </citation>
    <scope>NUCLEOTIDE SEQUENCE</scope>
    <source>
        <strain evidence="4">17213</strain>
    </source>
</reference>
<dbReference type="Pfam" id="PF01555">
    <property type="entry name" value="N6_N4_Mtase"/>
    <property type="match status" value="1"/>
</dbReference>
<dbReference type="Gene3D" id="3.40.50.150">
    <property type="entry name" value="Vaccinia Virus protein VP39"/>
    <property type="match status" value="1"/>
</dbReference>
<evidence type="ECO:0000313" key="4">
    <source>
        <dbReference type="EMBL" id="MBO8415788.1"/>
    </source>
</evidence>
<dbReference type="Proteomes" id="UP000823631">
    <property type="component" value="Unassembled WGS sequence"/>
</dbReference>
<comment type="caution">
    <text evidence="4">The sequence shown here is derived from an EMBL/GenBank/DDBJ whole genome shotgun (WGS) entry which is preliminary data.</text>
</comment>
<organism evidence="4 5">
    <name type="scientific">Candidatus Avisuccinivibrio stercorigallinarum</name>
    <dbReference type="NCBI Taxonomy" id="2840704"/>
    <lineage>
        <taxon>Bacteria</taxon>
        <taxon>Pseudomonadati</taxon>
        <taxon>Pseudomonadota</taxon>
        <taxon>Gammaproteobacteria</taxon>
        <taxon>Aeromonadales</taxon>
        <taxon>Succinivibrionaceae</taxon>
        <taxon>Succinivibrionaceae incertae sedis</taxon>
        <taxon>Candidatus Avisuccinivibrio</taxon>
    </lineage>
</organism>
<gene>
    <name evidence="4" type="ORF">IAB19_05365</name>
</gene>
<keyword evidence="2" id="KW-0808">Transferase</keyword>
<reference evidence="4" key="2">
    <citation type="journal article" date="2021" name="PeerJ">
        <title>Extensive microbial diversity within the chicken gut microbiome revealed by metagenomics and culture.</title>
        <authorList>
            <person name="Gilroy R."/>
            <person name="Ravi A."/>
            <person name="Getino M."/>
            <person name="Pursley I."/>
            <person name="Horton D.L."/>
            <person name="Alikhan N.F."/>
            <person name="Baker D."/>
            <person name="Gharbi K."/>
            <person name="Hall N."/>
            <person name="Watson M."/>
            <person name="Adriaenssens E.M."/>
            <person name="Foster-Nyarko E."/>
            <person name="Jarju S."/>
            <person name="Secka A."/>
            <person name="Antonio M."/>
            <person name="Oren A."/>
            <person name="Chaudhuri R.R."/>
            <person name="La Ragione R."/>
            <person name="Hildebrand F."/>
            <person name="Pallen M.J."/>
        </authorList>
    </citation>
    <scope>NUCLEOTIDE SEQUENCE</scope>
    <source>
        <strain evidence="4">17213</strain>
    </source>
</reference>
<dbReference type="SUPFAM" id="SSF53335">
    <property type="entry name" value="S-adenosyl-L-methionine-dependent methyltransferases"/>
    <property type="match status" value="1"/>
</dbReference>
<dbReference type="InterPro" id="IPR002941">
    <property type="entry name" value="DNA_methylase_N4/N6"/>
</dbReference>
<dbReference type="EMBL" id="JADINH010000113">
    <property type="protein sequence ID" value="MBO8415788.1"/>
    <property type="molecule type" value="Genomic_DNA"/>
</dbReference>
<evidence type="ECO:0000313" key="5">
    <source>
        <dbReference type="Proteomes" id="UP000823631"/>
    </source>
</evidence>
<evidence type="ECO:0000259" key="3">
    <source>
        <dbReference type="Pfam" id="PF01555"/>
    </source>
</evidence>
<keyword evidence="1" id="KW-0489">Methyltransferase</keyword>
<accession>A0A9D9DCA1</accession>
<dbReference type="GO" id="GO:0032259">
    <property type="term" value="P:methylation"/>
    <property type="evidence" value="ECO:0007669"/>
    <property type="project" value="UniProtKB-KW"/>
</dbReference>
<dbReference type="GO" id="GO:0008170">
    <property type="term" value="F:N-methyltransferase activity"/>
    <property type="evidence" value="ECO:0007669"/>
    <property type="project" value="InterPro"/>
</dbReference>
<name>A0A9D9DCA1_9GAMM</name>
<dbReference type="InterPro" id="IPR029063">
    <property type="entry name" value="SAM-dependent_MTases_sf"/>
</dbReference>
<feature type="domain" description="DNA methylase N-4/N-6" evidence="3">
    <location>
        <begin position="14"/>
        <end position="53"/>
    </location>
</feature>
<evidence type="ECO:0000256" key="1">
    <source>
        <dbReference type="ARBA" id="ARBA00022603"/>
    </source>
</evidence>
<sequence>MLRFVQKIVGTLDKSLSYPGSLVLDFFAGSGTTGRVCIEHKRHCLLCDQDPLTLEYFARHIKNAREQKELEFIRFDDLECFLAALNVLKVKG</sequence>
<protein>
    <recommendedName>
        <fullName evidence="3">DNA methylase N-4/N-6 domain-containing protein</fullName>
    </recommendedName>
</protein>